<dbReference type="InterPro" id="IPR001461">
    <property type="entry name" value="Aspartic_peptidase_A1"/>
</dbReference>
<reference evidence="15" key="1">
    <citation type="submission" date="2023-06" db="EMBL/GenBank/DDBJ databases">
        <title>Genomic analysis of the entomopathogenic nematode Steinernema hermaphroditum.</title>
        <authorList>
            <person name="Schwarz E.M."/>
            <person name="Heppert J.K."/>
            <person name="Baniya A."/>
            <person name="Schwartz H.T."/>
            <person name="Tan C.-H."/>
            <person name="Antoshechkin I."/>
            <person name="Sternberg P.W."/>
            <person name="Goodrich-Blair H."/>
            <person name="Dillman A.R."/>
        </authorList>
    </citation>
    <scope>NUCLEOTIDE SEQUENCE</scope>
    <source>
        <strain evidence="15">PS9179</strain>
        <tissue evidence="15">Whole animal</tissue>
    </source>
</reference>
<organism evidence="15 16">
    <name type="scientific">Steinernema hermaphroditum</name>
    <dbReference type="NCBI Taxonomy" id="289476"/>
    <lineage>
        <taxon>Eukaryota</taxon>
        <taxon>Metazoa</taxon>
        <taxon>Ecdysozoa</taxon>
        <taxon>Nematoda</taxon>
        <taxon>Chromadorea</taxon>
        <taxon>Rhabditida</taxon>
        <taxon>Tylenchina</taxon>
        <taxon>Panagrolaimomorpha</taxon>
        <taxon>Strongyloidoidea</taxon>
        <taxon>Steinernematidae</taxon>
        <taxon>Steinernema</taxon>
    </lineage>
</organism>
<proteinExistence type="inferred from homology"/>
<keyword evidence="7 12" id="KW-0378">Hydrolase</keyword>
<evidence type="ECO:0000256" key="3">
    <source>
        <dbReference type="ARBA" id="ARBA00022525"/>
    </source>
</evidence>
<keyword evidence="9" id="KW-0325">Glycoprotein</keyword>
<evidence type="ECO:0000256" key="10">
    <source>
        <dbReference type="PIRSR" id="PIRSR601461-1"/>
    </source>
</evidence>
<dbReference type="GO" id="GO:0005576">
    <property type="term" value="C:extracellular region"/>
    <property type="evidence" value="ECO:0007669"/>
    <property type="project" value="UniProtKB-SubCell"/>
</dbReference>
<feature type="active site" evidence="10">
    <location>
        <position position="89"/>
    </location>
</feature>
<evidence type="ECO:0000256" key="4">
    <source>
        <dbReference type="ARBA" id="ARBA00022670"/>
    </source>
</evidence>
<evidence type="ECO:0000256" key="8">
    <source>
        <dbReference type="ARBA" id="ARBA00023157"/>
    </source>
</evidence>
<dbReference type="InterPro" id="IPR034164">
    <property type="entry name" value="Pepsin-like_dom"/>
</dbReference>
<evidence type="ECO:0000256" key="2">
    <source>
        <dbReference type="ARBA" id="ARBA00007447"/>
    </source>
</evidence>
<dbReference type="Gene3D" id="2.40.70.10">
    <property type="entry name" value="Acid Proteases"/>
    <property type="match status" value="2"/>
</dbReference>
<comment type="caution">
    <text evidence="15">The sequence shown here is derived from an EMBL/GenBank/DDBJ whole genome shotgun (WGS) entry which is preliminary data.</text>
</comment>
<evidence type="ECO:0000313" key="16">
    <source>
        <dbReference type="Proteomes" id="UP001175271"/>
    </source>
</evidence>
<dbReference type="GO" id="GO:0005764">
    <property type="term" value="C:lysosome"/>
    <property type="evidence" value="ECO:0007669"/>
    <property type="project" value="TreeGrafter"/>
</dbReference>
<dbReference type="CDD" id="cd05471">
    <property type="entry name" value="pepsin_like"/>
    <property type="match status" value="1"/>
</dbReference>
<comment type="subcellular location">
    <subcellularLocation>
        <location evidence="1">Secreted</location>
    </subcellularLocation>
</comment>
<dbReference type="FunFam" id="2.40.70.10:FF:000058">
    <property type="entry name" value="ASpartyl Protease"/>
    <property type="match status" value="1"/>
</dbReference>
<dbReference type="PROSITE" id="PS51767">
    <property type="entry name" value="PEPTIDASE_A1"/>
    <property type="match status" value="1"/>
</dbReference>
<dbReference type="InterPro" id="IPR033121">
    <property type="entry name" value="PEPTIDASE_A1"/>
</dbReference>
<evidence type="ECO:0000256" key="12">
    <source>
        <dbReference type="RuleBase" id="RU000454"/>
    </source>
</evidence>
<keyword evidence="5 13" id="KW-0732">Signal</keyword>
<keyword evidence="16" id="KW-1185">Reference proteome</keyword>
<protein>
    <recommendedName>
        <fullName evidence="14">Peptidase A1 domain-containing protein</fullName>
    </recommendedName>
</protein>
<sequence length="420" mass="46008">MKLLLLLFVVLCLASAAVHRMPLTRIENRRHGMMRDGTWTAYLEQKERLRAMYSIMAKIPQRVNDYEDVMYVGNITVGSPPQQFVVVLDTGSANLWIPDASCGQKRADVDCPSYCSQPSVCEFACDRSCCSGDVCSKKHRFDSSKSSSYRPNSDFWSIAYGTGSASGFLGEDTVAFGSVGTQQLVVPKTTFGQATAMAKFFGGSSPLDGILGLAFQSLAVNDITPPLVNAINQNLLDKPLFTVWMEGRGNNDNVFGSVFTYGAVDTERCESEVVYQRLSSATYYQFRMDAVSAGSFSSEQGWEVISDTGTSFVGGPRHIIDEIAKSVGATYKPELRSYFIDCKAKPEDIVLSIGGKKYPIRAKNYIINVGDGTCEIGFFAMDSGGFGPAWILGDTFIREYCQIHDMGEKRIGFAKAKASV</sequence>
<keyword evidence="8 11" id="KW-1015">Disulfide bond</keyword>
<dbReference type="EMBL" id="JAUCMV010000001">
    <property type="protein sequence ID" value="KAK0422184.1"/>
    <property type="molecule type" value="Genomic_DNA"/>
</dbReference>
<dbReference type="AlphaFoldDB" id="A0AA39IFL5"/>
<dbReference type="GO" id="GO:0006508">
    <property type="term" value="P:proteolysis"/>
    <property type="evidence" value="ECO:0007669"/>
    <property type="project" value="UniProtKB-KW"/>
</dbReference>
<dbReference type="InterPro" id="IPR021109">
    <property type="entry name" value="Peptidase_aspartic_dom_sf"/>
</dbReference>
<gene>
    <name evidence="15" type="ORF">QR680_007418</name>
</gene>
<dbReference type="PANTHER" id="PTHR47966:SF45">
    <property type="entry name" value="PEPTIDASE A1 DOMAIN-CONTAINING PROTEIN"/>
    <property type="match status" value="1"/>
</dbReference>
<keyword evidence="3" id="KW-0964">Secreted</keyword>
<dbReference type="PANTHER" id="PTHR47966">
    <property type="entry name" value="BETA-SITE APP-CLEAVING ENZYME, ISOFORM A-RELATED"/>
    <property type="match status" value="1"/>
</dbReference>
<feature type="domain" description="Peptidase A1" evidence="14">
    <location>
        <begin position="71"/>
        <end position="414"/>
    </location>
</feature>
<dbReference type="Pfam" id="PF00026">
    <property type="entry name" value="Asp"/>
    <property type="match status" value="1"/>
</dbReference>
<feature type="disulfide bond" evidence="11">
    <location>
        <begin position="102"/>
        <end position="135"/>
    </location>
</feature>
<evidence type="ECO:0000313" key="15">
    <source>
        <dbReference type="EMBL" id="KAK0422184.1"/>
    </source>
</evidence>
<accession>A0AA39IFL5</accession>
<name>A0AA39IFL5_9BILA</name>
<keyword evidence="6 12" id="KW-0064">Aspartyl protease</keyword>
<evidence type="ECO:0000256" key="1">
    <source>
        <dbReference type="ARBA" id="ARBA00004613"/>
    </source>
</evidence>
<dbReference type="InterPro" id="IPR001969">
    <property type="entry name" value="Aspartic_peptidase_AS"/>
</dbReference>
<evidence type="ECO:0000259" key="14">
    <source>
        <dbReference type="PROSITE" id="PS51767"/>
    </source>
</evidence>
<evidence type="ECO:0000256" key="11">
    <source>
        <dbReference type="PIRSR" id="PIRSR601461-2"/>
    </source>
</evidence>
<evidence type="ECO:0000256" key="13">
    <source>
        <dbReference type="SAM" id="SignalP"/>
    </source>
</evidence>
<feature type="signal peptide" evidence="13">
    <location>
        <begin position="1"/>
        <end position="16"/>
    </location>
</feature>
<keyword evidence="4 12" id="KW-0645">Protease</keyword>
<feature type="chain" id="PRO_5041291152" description="Peptidase A1 domain-containing protein" evidence="13">
    <location>
        <begin position="17"/>
        <end position="420"/>
    </location>
</feature>
<dbReference type="PRINTS" id="PR00792">
    <property type="entry name" value="PEPSIN"/>
</dbReference>
<evidence type="ECO:0000256" key="9">
    <source>
        <dbReference type="ARBA" id="ARBA00023180"/>
    </source>
</evidence>
<comment type="similarity">
    <text evidence="2 12">Belongs to the peptidase A1 family.</text>
</comment>
<dbReference type="SUPFAM" id="SSF50630">
    <property type="entry name" value="Acid proteases"/>
    <property type="match status" value="1"/>
</dbReference>
<evidence type="ECO:0000256" key="5">
    <source>
        <dbReference type="ARBA" id="ARBA00022729"/>
    </source>
</evidence>
<dbReference type="Proteomes" id="UP001175271">
    <property type="component" value="Unassembled WGS sequence"/>
</dbReference>
<dbReference type="GO" id="GO:0004190">
    <property type="term" value="F:aspartic-type endopeptidase activity"/>
    <property type="evidence" value="ECO:0007669"/>
    <property type="project" value="UniProtKB-KW"/>
</dbReference>
<feature type="active site" evidence="10">
    <location>
        <position position="307"/>
    </location>
</feature>
<evidence type="ECO:0000256" key="7">
    <source>
        <dbReference type="ARBA" id="ARBA00022801"/>
    </source>
</evidence>
<evidence type="ECO:0000256" key="6">
    <source>
        <dbReference type="ARBA" id="ARBA00022750"/>
    </source>
</evidence>
<dbReference type="PROSITE" id="PS00141">
    <property type="entry name" value="ASP_PROTEASE"/>
    <property type="match status" value="1"/>
</dbReference>